<feature type="region of interest" description="Disordered" evidence="1">
    <location>
        <begin position="181"/>
        <end position="211"/>
    </location>
</feature>
<dbReference type="VEuPathDB" id="FungiDB:PTTG_00069"/>
<evidence type="ECO:0000256" key="1">
    <source>
        <dbReference type="SAM" id="MobiDB-lite"/>
    </source>
</evidence>
<reference evidence="3 4" key="3">
    <citation type="journal article" date="2017" name="G3 (Bethesda)">
        <title>Comparative analysis highlights variable genome content of wheat rusts and divergence of the mating loci.</title>
        <authorList>
            <person name="Cuomo C.A."/>
            <person name="Bakkeren G."/>
            <person name="Khalil H.B."/>
            <person name="Panwar V."/>
            <person name="Joly D."/>
            <person name="Linning R."/>
            <person name="Sakthikumar S."/>
            <person name="Song X."/>
            <person name="Adiconis X."/>
            <person name="Fan L."/>
            <person name="Goldberg J.M."/>
            <person name="Levin J.Z."/>
            <person name="Young S."/>
            <person name="Zeng Q."/>
            <person name="Anikster Y."/>
            <person name="Bruce M."/>
            <person name="Wang M."/>
            <person name="Yin C."/>
            <person name="McCallum B."/>
            <person name="Szabo L.J."/>
            <person name="Hulbert S."/>
            <person name="Chen X."/>
            <person name="Fellers J.P."/>
        </authorList>
    </citation>
    <scope>NUCLEOTIDE SEQUENCE</scope>
    <source>
        <strain evidence="3">isolate 1-1 / race 1 (BBBD)</strain>
        <strain evidence="4">Isolate 1-1 / race 1 (BBBD)</strain>
    </source>
</reference>
<feature type="compositionally biased region" description="Polar residues" evidence="1">
    <location>
        <begin position="96"/>
        <end position="107"/>
    </location>
</feature>
<dbReference type="Proteomes" id="UP000005240">
    <property type="component" value="Unassembled WGS sequence"/>
</dbReference>
<name>A0A180GWR6_PUCT1</name>
<reference evidence="3" key="4">
    <citation type="submission" date="2025-05" db="UniProtKB">
        <authorList>
            <consortium name="EnsemblFungi"/>
        </authorList>
    </citation>
    <scope>IDENTIFICATION</scope>
    <source>
        <strain evidence="3">isolate 1-1 / race 1 (BBBD)</strain>
    </source>
</reference>
<gene>
    <name evidence="2" type="ORF">PTTG_00069</name>
</gene>
<feature type="compositionally biased region" description="Basic and acidic residues" evidence="1">
    <location>
        <begin position="1"/>
        <end position="12"/>
    </location>
</feature>
<keyword evidence="4" id="KW-1185">Reference proteome</keyword>
<organism evidence="2">
    <name type="scientific">Puccinia triticina (isolate 1-1 / race 1 (BBBD))</name>
    <name type="common">Brown leaf rust fungus</name>
    <dbReference type="NCBI Taxonomy" id="630390"/>
    <lineage>
        <taxon>Eukaryota</taxon>
        <taxon>Fungi</taxon>
        <taxon>Dikarya</taxon>
        <taxon>Basidiomycota</taxon>
        <taxon>Pucciniomycotina</taxon>
        <taxon>Pucciniomycetes</taxon>
        <taxon>Pucciniales</taxon>
        <taxon>Pucciniaceae</taxon>
        <taxon>Puccinia</taxon>
    </lineage>
</organism>
<feature type="region of interest" description="Disordered" evidence="1">
    <location>
        <begin position="1"/>
        <end position="107"/>
    </location>
</feature>
<dbReference type="AlphaFoldDB" id="A0A180GWR6"/>
<sequence length="236" mass="24441">MWKPVEPKDKPADASPATRARPGDTNEGAVRPGPALATSTAVQPARGSKGCPAKEAKPLDGTEGVTQPVPALTTSKAVQPATGCKSLLGSPAKKTQPGSASEGQKQPLLTLSAAKAIDVFKASPAKRAHPGDAIDATRPAPVKHIRRAAKPPMEVKDVLPGPRGEGPRADSEIQEIEFLSGPAPARGAGSSPMAPVESLIDPQMPLGPEPENLEAISMKTFLAQARIKRGDKLTHH</sequence>
<feature type="region of interest" description="Disordered" evidence="1">
    <location>
        <begin position="146"/>
        <end position="169"/>
    </location>
</feature>
<evidence type="ECO:0000313" key="2">
    <source>
        <dbReference type="EMBL" id="OAV96964.1"/>
    </source>
</evidence>
<reference evidence="2" key="2">
    <citation type="submission" date="2016-05" db="EMBL/GenBank/DDBJ databases">
        <title>Comparative analysis highlights variable genome content of wheat rusts and divergence of the mating loci.</title>
        <authorList>
            <person name="Cuomo C.A."/>
            <person name="Bakkeren G."/>
            <person name="Szabo L."/>
            <person name="Khalil H."/>
            <person name="Joly D."/>
            <person name="Goldberg J."/>
            <person name="Young S."/>
            <person name="Zeng Q."/>
            <person name="Fellers J."/>
        </authorList>
    </citation>
    <scope>NUCLEOTIDE SEQUENCE [LARGE SCALE GENOMIC DNA]</scope>
    <source>
        <strain evidence="2">1-1 BBBD Race 1</strain>
    </source>
</reference>
<protein>
    <submittedName>
        <fullName evidence="2 3">Uncharacterized protein</fullName>
    </submittedName>
</protein>
<reference evidence="2" key="1">
    <citation type="submission" date="2009-11" db="EMBL/GenBank/DDBJ databases">
        <authorList>
            <consortium name="The Broad Institute Genome Sequencing Platform"/>
            <person name="Ward D."/>
            <person name="Feldgarden M."/>
            <person name="Earl A."/>
            <person name="Young S.K."/>
            <person name="Zeng Q."/>
            <person name="Koehrsen M."/>
            <person name="Alvarado L."/>
            <person name="Berlin A."/>
            <person name="Bochicchio J."/>
            <person name="Borenstein D."/>
            <person name="Chapman S.B."/>
            <person name="Chen Z."/>
            <person name="Engels R."/>
            <person name="Freedman E."/>
            <person name="Gellesch M."/>
            <person name="Goldberg J."/>
            <person name="Griggs A."/>
            <person name="Gujja S."/>
            <person name="Heilman E."/>
            <person name="Heiman D."/>
            <person name="Hepburn T."/>
            <person name="Howarth C."/>
            <person name="Jen D."/>
            <person name="Larson L."/>
            <person name="Lewis B."/>
            <person name="Mehta T."/>
            <person name="Park D."/>
            <person name="Pearson M."/>
            <person name="Roberts A."/>
            <person name="Saif S."/>
            <person name="Shea T."/>
            <person name="Shenoy N."/>
            <person name="Sisk P."/>
            <person name="Stolte C."/>
            <person name="Sykes S."/>
            <person name="Thomson T."/>
            <person name="Walk T."/>
            <person name="White J."/>
            <person name="Yandava C."/>
            <person name="Izard J."/>
            <person name="Baranova O.V."/>
            <person name="Blanton J.M."/>
            <person name="Tanner A.C."/>
            <person name="Dewhirst F.E."/>
            <person name="Haas B."/>
            <person name="Nusbaum C."/>
            <person name="Birren B."/>
        </authorList>
    </citation>
    <scope>NUCLEOTIDE SEQUENCE [LARGE SCALE GENOMIC DNA]</scope>
    <source>
        <strain evidence="2">1-1 BBBD Race 1</strain>
    </source>
</reference>
<proteinExistence type="predicted"/>
<evidence type="ECO:0000313" key="4">
    <source>
        <dbReference type="Proteomes" id="UP000005240"/>
    </source>
</evidence>
<dbReference type="EnsemblFungi" id="PTTG_00069-t43_1">
    <property type="protein sequence ID" value="PTTG_00069-t43_1-p1"/>
    <property type="gene ID" value="PTTG_00069"/>
</dbReference>
<accession>A0A180GWR6</accession>
<evidence type="ECO:0000313" key="3">
    <source>
        <dbReference type="EnsemblFungi" id="PTTG_00069-t43_1-p1"/>
    </source>
</evidence>
<dbReference type="EMBL" id="ADAS02000016">
    <property type="protein sequence ID" value="OAV96964.1"/>
    <property type="molecule type" value="Genomic_DNA"/>
</dbReference>